<evidence type="ECO:0000256" key="4">
    <source>
        <dbReference type="ARBA" id="ARBA00022827"/>
    </source>
</evidence>
<dbReference type="RefSeq" id="WP_231137598.1">
    <property type="nucleotide sequence ID" value="NZ_CAJUXZ010000012.1"/>
</dbReference>
<dbReference type="Proteomes" id="UP000186108">
    <property type="component" value="Chromosome"/>
</dbReference>
<dbReference type="PATRIC" id="fig|37919.13.peg.3961"/>
<sequence>MSSHTDREVKPLTAATTMLTGDVVRAGDSGYEAARVGWNRLYSRYPEAIVFCCDTQDVVHAVRWARTEGIALRARSGRHSLEGWSSIDGGLVVDVSRMKSIVIDETARTATVGTGLTQKETVAALGQRGFVVPTGSEGGVGLGGVILGGGFGLLTRSMGLACDNLLAAEVVVADGSRSAKVVEATEHSNSDLLWACRGGGGGNFGIATSYTLRLHELSNVTFLVARWTGHGELGALLRAWQRDAPVADERLTSALEVDSTAVELSALLYGGSWRELEDQLRPLLTIGDPDVTVTEDAWPTVYGDVDRGPDDVALWKFYSQFVTQPFPDEAIDLIVHYMGNTPSPPSNFFCTSFGGAVRHAPPGGTAFPHRDALFYCEPGAAWNDPALNSTALGWAADFWRALRPYGDGAYVNVPNAAAADWEREYYGSHRERLREVKATYDPENVFNFEQSVPLSPADPSRVLRWGDGGQPESQGQGRP</sequence>
<evidence type="ECO:0000256" key="1">
    <source>
        <dbReference type="ARBA" id="ARBA00001974"/>
    </source>
</evidence>
<keyword evidence="3" id="KW-0285">Flavoprotein</keyword>
<dbReference type="PANTHER" id="PTHR42973">
    <property type="entry name" value="BINDING OXIDOREDUCTASE, PUTATIVE (AFU_ORTHOLOGUE AFUA_1G17690)-RELATED"/>
    <property type="match status" value="1"/>
</dbReference>
<reference evidence="6 7" key="1">
    <citation type="submission" date="2014-07" db="EMBL/GenBank/DDBJ databases">
        <authorList>
            <person name="Zhang J.E."/>
            <person name="Yang H."/>
            <person name="Guo J."/>
            <person name="Deng Z."/>
            <person name="Luo H."/>
            <person name="Luo M."/>
            <person name="Zhao B."/>
        </authorList>
    </citation>
    <scope>NUCLEOTIDE SEQUENCE [LARGE SCALE GENOMIC DNA]</scope>
    <source>
        <strain evidence="6 7">1CP</strain>
    </source>
</reference>
<accession>A0A1B1K7E4</accession>
<dbReference type="AlphaFoldDB" id="A0A1B1K7E4"/>
<gene>
    <name evidence="6" type="ORF">R1CP_19035</name>
</gene>
<dbReference type="InterPro" id="IPR050416">
    <property type="entry name" value="FAD-linked_Oxidoreductase"/>
</dbReference>
<comment type="cofactor">
    <cofactor evidence="1">
        <name>FAD</name>
        <dbReference type="ChEBI" id="CHEBI:57692"/>
    </cofactor>
</comment>
<keyword evidence="5" id="KW-0560">Oxidoreductase</keyword>
<dbReference type="Pfam" id="PF08031">
    <property type="entry name" value="BBE"/>
    <property type="match status" value="1"/>
</dbReference>
<dbReference type="PROSITE" id="PS51387">
    <property type="entry name" value="FAD_PCMH"/>
    <property type="match status" value="1"/>
</dbReference>
<protein>
    <submittedName>
        <fullName evidence="6">Berberine and berberine like family protein</fullName>
    </submittedName>
</protein>
<dbReference type="EMBL" id="CP009111">
    <property type="protein sequence ID" value="ANS28491.1"/>
    <property type="molecule type" value="Genomic_DNA"/>
</dbReference>
<evidence type="ECO:0000313" key="6">
    <source>
        <dbReference type="EMBL" id="ANS28491.1"/>
    </source>
</evidence>
<keyword evidence="4" id="KW-0274">FAD</keyword>
<dbReference type="InterPro" id="IPR016166">
    <property type="entry name" value="FAD-bd_PCMH"/>
</dbReference>
<evidence type="ECO:0000256" key="2">
    <source>
        <dbReference type="ARBA" id="ARBA00005466"/>
    </source>
</evidence>
<dbReference type="InterPro" id="IPR016169">
    <property type="entry name" value="FAD-bd_PCMH_sub2"/>
</dbReference>
<dbReference type="GO" id="GO:0016491">
    <property type="term" value="F:oxidoreductase activity"/>
    <property type="evidence" value="ECO:0007669"/>
    <property type="project" value="UniProtKB-KW"/>
</dbReference>
<evidence type="ECO:0000313" key="7">
    <source>
        <dbReference type="Proteomes" id="UP000186108"/>
    </source>
</evidence>
<dbReference type="InterPro" id="IPR006094">
    <property type="entry name" value="Oxid_FAD_bind_N"/>
</dbReference>
<dbReference type="PANTHER" id="PTHR42973:SF39">
    <property type="entry name" value="FAD-BINDING PCMH-TYPE DOMAIN-CONTAINING PROTEIN"/>
    <property type="match status" value="1"/>
</dbReference>
<proteinExistence type="inferred from homology"/>
<dbReference type="Gene3D" id="3.30.465.10">
    <property type="match status" value="1"/>
</dbReference>
<evidence type="ECO:0000256" key="3">
    <source>
        <dbReference type="ARBA" id="ARBA00022630"/>
    </source>
</evidence>
<evidence type="ECO:0000256" key="5">
    <source>
        <dbReference type="ARBA" id="ARBA00023002"/>
    </source>
</evidence>
<dbReference type="InterPro" id="IPR016167">
    <property type="entry name" value="FAD-bd_PCMH_sub1"/>
</dbReference>
<dbReference type="InterPro" id="IPR012951">
    <property type="entry name" value="BBE"/>
</dbReference>
<dbReference type="InterPro" id="IPR036318">
    <property type="entry name" value="FAD-bd_PCMH-like_sf"/>
</dbReference>
<dbReference type="Pfam" id="PF01565">
    <property type="entry name" value="FAD_binding_4"/>
    <property type="match status" value="1"/>
</dbReference>
<organism evidence="6 7">
    <name type="scientific">Rhodococcus opacus</name>
    <name type="common">Nocardia opaca</name>
    <dbReference type="NCBI Taxonomy" id="37919"/>
    <lineage>
        <taxon>Bacteria</taxon>
        <taxon>Bacillati</taxon>
        <taxon>Actinomycetota</taxon>
        <taxon>Actinomycetes</taxon>
        <taxon>Mycobacteriales</taxon>
        <taxon>Nocardiaceae</taxon>
        <taxon>Rhodococcus</taxon>
    </lineage>
</organism>
<dbReference type="SUPFAM" id="SSF56176">
    <property type="entry name" value="FAD-binding/transporter-associated domain-like"/>
    <property type="match status" value="1"/>
</dbReference>
<comment type="similarity">
    <text evidence="2">Belongs to the oxygen-dependent FAD-linked oxidoreductase family.</text>
</comment>
<dbReference type="Gene3D" id="3.30.43.10">
    <property type="entry name" value="Uridine Diphospho-n-acetylenolpyruvylglucosamine Reductase, domain 2"/>
    <property type="match status" value="1"/>
</dbReference>
<name>A0A1B1K7E4_RHOOP</name>
<dbReference type="Gene3D" id="3.40.462.20">
    <property type="match status" value="1"/>
</dbReference>
<dbReference type="GO" id="GO:0071949">
    <property type="term" value="F:FAD binding"/>
    <property type="evidence" value="ECO:0007669"/>
    <property type="project" value="InterPro"/>
</dbReference>